<sequence length="1029" mass="114931">MSRADFIRQTCEILYAPGQVVEVRAFRKHGISSGYFTDYAKLAEKVQILDNDPEYSGIYITLNEINPDLLARRANRIEMRLGLSDKTTSDDDIITRRWFPIDIDPKRLSGISSTETEHELAAGKANRIRKFLSERGWPDPIVADSGNGAHLLYRISLPNDAESLILVKNCLFVLSAFFSDDQSDVDTSVSNAARIWKLYGTVSRKGDSTNERPHRRSEILFVPDDLRIVQPDLLISLSSLLSPASMEGRSAEKKKKGTAIPDLGSWLHIHGISFREKEFSGGRLFIFDECPFSSAHKDGAYAIQFENGAIFAGCHHNSCGGGIQRWQELRQRFEGPRSGKKRDYEEHLKQIARDRAQAKAEYYGDRPEFSHRTEEADSPSEMTKYAETALEILRTTSPVEYILNSFAKDHEGDTVLVQCLIMSFASRSVVNSNGLHVLVTGESGKGKSHAFDTMIRHIPPHSRLDGRMSDKALFYVEDLRAGTAICLDDVSLSETMQETLKGVTTSFQKPFVYRTVNKDRKGQVCIIPERCVWWVAKMEGTGDDQVWNRMLTCWIDDSREQDEKVLARELACAECLPDDAAITTDEVLICQQIWELLSPVYVVIPYARNIRFSSSTNRRNPGMLLDLIKSIACLHQFQRERVETDGFTVIYANIDDFEYASRMYAALNGESGGQITKLTRSESALIKVFRSGKQEWTVAELSKVTGTAEQTIRKQICGYNSYGKSYSGLLEKCPAISFLDRTSVDDEGRTRRRCMCFVWDDEVYQNWISGSGCWLDTSHTSDKNQDTDPDGDDGPESGKAGAELQGTGSSALSGEVDVNAESENTPDNKINFFNSPLGRENECVYGRPMPDGSHTSADCAPAQESSEESSTQVSPVISESVLKITGREICTSPHLPDDFPPDSREHLMLPLSAVDPEGFALLPGIRTGPCDVCGGKWVLYTEKISGRMKEEGEVSHVICQRCYSKAVARVSLSYVTLPGMVNVSGMIRADKDYGRCKICGHGGVSWYDHETKTGICDLCYAREQGRMRV</sequence>
<protein>
    <submittedName>
        <fullName evidence="2">Uncharacterized protein</fullName>
    </submittedName>
</protein>
<organism evidence="2 3">
    <name type="scientific">Methanospirillum hungatei</name>
    <dbReference type="NCBI Taxonomy" id="2203"/>
    <lineage>
        <taxon>Archaea</taxon>
        <taxon>Methanobacteriati</taxon>
        <taxon>Methanobacteriota</taxon>
        <taxon>Stenosarchaea group</taxon>
        <taxon>Methanomicrobia</taxon>
        <taxon>Methanomicrobiales</taxon>
        <taxon>Methanospirillaceae</taxon>
        <taxon>Methanospirillum</taxon>
    </lineage>
</organism>
<accession>A0A8F5VM99</accession>
<feature type="region of interest" description="Disordered" evidence="1">
    <location>
        <begin position="848"/>
        <end position="875"/>
    </location>
</feature>
<dbReference type="OrthoDB" id="117814at2157"/>
<proteinExistence type="predicted"/>
<dbReference type="AlphaFoldDB" id="A0A8F5VM99"/>
<reference evidence="2 3" key="1">
    <citation type="submission" date="2021-06" db="EMBL/GenBank/DDBJ databases">
        <title>Complete genome sequence of the secondary alcohol utilizing methanogen Methanospirillum hungatei strain GP1.</title>
        <authorList>
            <person name="Day L.A."/>
            <person name="Costa K.C."/>
        </authorList>
    </citation>
    <scope>NUCLEOTIDE SEQUENCE [LARGE SCALE GENOMIC DNA]</scope>
    <source>
        <strain evidence="2 3">GP1</strain>
    </source>
</reference>
<name>A0A8F5VM99_METHU</name>
<dbReference type="EMBL" id="CP077107">
    <property type="protein sequence ID" value="QXO95671.1"/>
    <property type="molecule type" value="Genomic_DNA"/>
</dbReference>
<dbReference type="Proteomes" id="UP000694228">
    <property type="component" value="Chromosome"/>
</dbReference>
<evidence type="ECO:0000313" key="2">
    <source>
        <dbReference type="EMBL" id="QXO95671.1"/>
    </source>
</evidence>
<evidence type="ECO:0000313" key="3">
    <source>
        <dbReference type="Proteomes" id="UP000694228"/>
    </source>
</evidence>
<gene>
    <name evidence="2" type="ORF">KSK55_04550</name>
</gene>
<evidence type="ECO:0000256" key="1">
    <source>
        <dbReference type="SAM" id="MobiDB-lite"/>
    </source>
</evidence>
<feature type="region of interest" description="Disordered" evidence="1">
    <location>
        <begin position="780"/>
        <end position="811"/>
    </location>
</feature>